<evidence type="ECO:0000256" key="2">
    <source>
        <dbReference type="ARBA" id="ARBA00001974"/>
    </source>
</evidence>
<dbReference type="Gene3D" id="3.30.9.10">
    <property type="entry name" value="D-Amino Acid Oxidase, subunit A, domain 2"/>
    <property type="match status" value="1"/>
</dbReference>
<dbReference type="GO" id="GO:0006099">
    <property type="term" value="P:tricarboxylic acid cycle"/>
    <property type="evidence" value="ECO:0007669"/>
    <property type="project" value="UniProtKB-UniRule"/>
</dbReference>
<evidence type="ECO:0000256" key="8">
    <source>
        <dbReference type="HAMAP-Rule" id="MF_00212"/>
    </source>
</evidence>
<dbReference type="Gene3D" id="3.50.50.60">
    <property type="entry name" value="FAD/NAD(P)-binding domain"/>
    <property type="match status" value="1"/>
</dbReference>
<dbReference type="EC" id="1.1.5.4" evidence="8"/>
<comment type="pathway">
    <text evidence="3 8">Carbohydrate metabolism; tricarboxylic acid cycle; oxaloacetate from (S)-malate (quinone route): step 1/1.</text>
</comment>
<dbReference type="HAMAP" id="MF_00212">
    <property type="entry name" value="MQO"/>
    <property type="match status" value="1"/>
</dbReference>
<dbReference type="InterPro" id="IPR006231">
    <property type="entry name" value="MQO"/>
</dbReference>
<evidence type="ECO:0000256" key="7">
    <source>
        <dbReference type="ARBA" id="ARBA00023002"/>
    </source>
</evidence>
<protein>
    <recommendedName>
        <fullName evidence="8">Probable malate:quinone oxidoreductase</fullName>
        <ecNumber evidence="8">1.1.5.4</ecNumber>
    </recommendedName>
    <alternativeName>
        <fullName evidence="8">MQO</fullName>
    </alternativeName>
    <alternativeName>
        <fullName evidence="8">Malate dehydrogenase [quinone]</fullName>
    </alternativeName>
</protein>
<dbReference type="Pfam" id="PF06039">
    <property type="entry name" value="Mqo"/>
    <property type="match status" value="1"/>
</dbReference>
<dbReference type="OrthoDB" id="9763983at2"/>
<comment type="cofactor">
    <cofactor evidence="2 8">
        <name>FAD</name>
        <dbReference type="ChEBI" id="CHEBI:57692"/>
    </cofactor>
</comment>
<reference evidence="9 10" key="1">
    <citation type="submission" date="2018-05" db="EMBL/GenBank/DDBJ databases">
        <title>Micromonospora from Atacama Desert.</title>
        <authorList>
            <person name="Carro L."/>
            <person name="Goodfellow M."/>
            <person name="Klenk H.-P."/>
        </authorList>
    </citation>
    <scope>NUCLEOTIDE SEQUENCE [LARGE SCALE GENOMIC DNA]</scope>
    <source>
        <strain evidence="9 10">LB39</strain>
    </source>
</reference>
<dbReference type="NCBIfam" id="TIGR01320">
    <property type="entry name" value="mal_quin_oxido"/>
    <property type="match status" value="1"/>
</dbReference>
<evidence type="ECO:0000256" key="3">
    <source>
        <dbReference type="ARBA" id="ARBA00005012"/>
    </source>
</evidence>
<dbReference type="AlphaFoldDB" id="A0A3N9WSR6"/>
<organism evidence="9 10">
    <name type="scientific">Micromonospora inaquosa</name>
    <dbReference type="NCBI Taxonomy" id="2203716"/>
    <lineage>
        <taxon>Bacteria</taxon>
        <taxon>Bacillati</taxon>
        <taxon>Actinomycetota</taxon>
        <taxon>Actinomycetes</taxon>
        <taxon>Micromonosporales</taxon>
        <taxon>Micromonosporaceae</taxon>
        <taxon>Micromonospora</taxon>
    </lineage>
</organism>
<gene>
    <name evidence="8 9" type="primary">mqo</name>
    <name evidence="9" type="ORF">DLJ59_11225</name>
</gene>
<evidence type="ECO:0000256" key="6">
    <source>
        <dbReference type="ARBA" id="ARBA00022827"/>
    </source>
</evidence>
<dbReference type="GO" id="GO:0008924">
    <property type="term" value="F:L-malate dehydrogenase (quinone) activity"/>
    <property type="evidence" value="ECO:0007669"/>
    <property type="project" value="UniProtKB-UniRule"/>
</dbReference>
<dbReference type="EMBL" id="QGSZ01000182">
    <property type="protein sequence ID" value="RQX03874.1"/>
    <property type="molecule type" value="Genomic_DNA"/>
</dbReference>
<evidence type="ECO:0000256" key="5">
    <source>
        <dbReference type="ARBA" id="ARBA00022630"/>
    </source>
</evidence>
<sequence length="547" mass="58797">MQTRVETPPPSCPFPCSSGSPCCSADRDIVGISTPCPSRLGQASSWAPSVGSVIVSRSGASEGWDVVLVGGGIMSATLGVLLSEVQPDWRITVVERLDEAGLESSSAWNNAGTGHAGLCEFNYTPRRPDGTVDVSSAVRIGEQFVSSLGFWARLVERGVLGPPEAFIHSVPHLGFGRGADGVAYLRARWEALRGHPLFSDLEFSEDPDVLASWLPLMFEGRNGNEPVAVTRSAQGTDVDFGVLTRQLLSALQQRGGVVRTRQEVTSLRRHGRTWVVQVRDRRTGHRRRLRAPYVFVGAGGGTLPLLQSARVPEIRRYGAFPISGQFLRTDRPELVAAHRGKVYGHSAPGAPPISVPHLDLRVVDGQEALLFGPFAAFSPRFLTRGRLTDLVRSVRPGNLPVLMAAARDNRPLVTYLIRQVTQSADARTATLRRFVPSASADDWTLMTAGQRVQVLKKTGGRSTVGFGTEIVTSAGSLAALLGASPGASTAASTMLDVLAASFPQRMPEWAPQLDRLAPSTQTVRQFGPDRLGEEVTRARRVLGLLPG</sequence>
<keyword evidence="6 8" id="KW-0274">FAD</keyword>
<dbReference type="SUPFAM" id="SSF51905">
    <property type="entry name" value="FAD/NAD(P)-binding domain"/>
    <property type="match status" value="1"/>
</dbReference>
<keyword evidence="4 8" id="KW-0816">Tricarboxylic acid cycle</keyword>
<accession>A0A3N9WSR6</accession>
<dbReference type="NCBIfam" id="NF003611">
    <property type="entry name" value="PRK05257.3-2"/>
    <property type="match status" value="1"/>
</dbReference>
<dbReference type="Proteomes" id="UP000282312">
    <property type="component" value="Unassembled WGS sequence"/>
</dbReference>
<dbReference type="NCBIfam" id="NF003606">
    <property type="entry name" value="PRK05257.2-1"/>
    <property type="match status" value="1"/>
</dbReference>
<evidence type="ECO:0000313" key="9">
    <source>
        <dbReference type="EMBL" id="RQX03874.1"/>
    </source>
</evidence>
<evidence type="ECO:0000256" key="4">
    <source>
        <dbReference type="ARBA" id="ARBA00022532"/>
    </source>
</evidence>
<evidence type="ECO:0000256" key="1">
    <source>
        <dbReference type="ARBA" id="ARBA00001139"/>
    </source>
</evidence>
<evidence type="ECO:0000313" key="10">
    <source>
        <dbReference type="Proteomes" id="UP000282312"/>
    </source>
</evidence>
<comment type="similarity">
    <text evidence="8">Belongs to the MQO family.</text>
</comment>
<keyword evidence="7 8" id="KW-0560">Oxidoreductase</keyword>
<dbReference type="PANTHER" id="PTHR43104:SF2">
    <property type="entry name" value="L-2-HYDROXYGLUTARATE DEHYDROGENASE, MITOCHONDRIAL"/>
    <property type="match status" value="1"/>
</dbReference>
<dbReference type="PANTHER" id="PTHR43104">
    <property type="entry name" value="L-2-HYDROXYGLUTARATE DEHYDROGENASE, MITOCHONDRIAL"/>
    <property type="match status" value="1"/>
</dbReference>
<name>A0A3N9WSR6_9ACTN</name>
<dbReference type="InterPro" id="IPR036188">
    <property type="entry name" value="FAD/NAD-bd_sf"/>
</dbReference>
<dbReference type="GO" id="GO:0047545">
    <property type="term" value="F:(S)-2-hydroxyglutarate dehydrogenase activity"/>
    <property type="evidence" value="ECO:0007669"/>
    <property type="project" value="TreeGrafter"/>
</dbReference>
<keyword evidence="10" id="KW-1185">Reference proteome</keyword>
<proteinExistence type="inferred from homology"/>
<keyword evidence="5 8" id="KW-0285">Flavoprotein</keyword>
<dbReference type="UniPathway" id="UPA00223">
    <property type="reaction ID" value="UER01008"/>
</dbReference>
<comment type="catalytic activity">
    <reaction evidence="1 8">
        <text>(S)-malate + a quinone = a quinol + oxaloacetate</text>
        <dbReference type="Rhea" id="RHEA:46012"/>
        <dbReference type="ChEBI" id="CHEBI:15589"/>
        <dbReference type="ChEBI" id="CHEBI:16452"/>
        <dbReference type="ChEBI" id="CHEBI:24646"/>
        <dbReference type="ChEBI" id="CHEBI:132124"/>
        <dbReference type="EC" id="1.1.5.4"/>
    </reaction>
</comment>
<comment type="caution">
    <text evidence="9">The sequence shown here is derived from an EMBL/GenBank/DDBJ whole genome shotgun (WGS) entry which is preliminary data.</text>
</comment>